<reference evidence="3" key="1">
    <citation type="submission" date="2009-05" db="EMBL/GenBank/DDBJ databases">
        <title>The genome sequence of Ajellomyces capsulatus strain H143.</title>
        <authorList>
            <person name="Champion M."/>
            <person name="Cuomo C.A."/>
            <person name="Ma L.-J."/>
            <person name="Henn M.R."/>
            <person name="Sil A."/>
            <person name="Goldman B."/>
            <person name="Young S.K."/>
            <person name="Kodira C.D."/>
            <person name="Zeng Q."/>
            <person name="Koehrsen M."/>
            <person name="Alvarado L."/>
            <person name="Berlin A.M."/>
            <person name="Borenstein D."/>
            <person name="Chen Z."/>
            <person name="Engels R."/>
            <person name="Freedman E."/>
            <person name="Gellesch M."/>
            <person name="Goldberg J."/>
            <person name="Griggs A."/>
            <person name="Gujja S."/>
            <person name="Heiman D.I."/>
            <person name="Hepburn T.A."/>
            <person name="Howarth C."/>
            <person name="Jen D."/>
            <person name="Larson L."/>
            <person name="Lewis B."/>
            <person name="Mehta T."/>
            <person name="Park D."/>
            <person name="Pearson M."/>
            <person name="Roberts A."/>
            <person name="Saif S."/>
            <person name="Shea T.D."/>
            <person name="Shenoy N."/>
            <person name="Sisk P."/>
            <person name="Stolte C."/>
            <person name="Sykes S."/>
            <person name="Walk T."/>
            <person name="White J."/>
            <person name="Yandava C."/>
            <person name="Klein B."/>
            <person name="McEwen J.G."/>
            <person name="Puccia R."/>
            <person name="Goldman G.H."/>
            <person name="Felipe M.S."/>
            <person name="Nino-Vega G."/>
            <person name="San-Blas G."/>
            <person name="Taylor J.W."/>
            <person name="Mendoza L."/>
            <person name="Galagan J.E."/>
            <person name="Nusbaum C."/>
            <person name="Birren B.W."/>
        </authorList>
    </citation>
    <scope>NUCLEOTIDE SEQUENCE [LARGE SCALE GENOMIC DNA]</scope>
    <source>
        <strain evidence="3">H143</strain>
    </source>
</reference>
<evidence type="ECO:0000313" key="2">
    <source>
        <dbReference type="EMBL" id="EER37995.1"/>
    </source>
</evidence>
<proteinExistence type="predicted"/>
<sequence length="117" mass="14040">MSIQRMGYMYTCMVTANNLVSRIMFSNAMISRLSIMHRQGSWRSREMNEHEYENDLNSNPDKHRITRICRGTNTLQRRSWTMQREIKHRSRPDSPLRPFTTSGCQSRELNEVKHHRK</sequence>
<accession>C6HNE9</accession>
<dbReference type="AlphaFoldDB" id="C6HNE9"/>
<name>C6HNE9_AJECH</name>
<feature type="compositionally biased region" description="Basic and acidic residues" evidence="1">
    <location>
        <begin position="108"/>
        <end position="117"/>
    </location>
</feature>
<dbReference type="HOGENOM" id="CLU_2084195_0_0_1"/>
<evidence type="ECO:0000313" key="3">
    <source>
        <dbReference type="Proteomes" id="UP000002624"/>
    </source>
</evidence>
<protein>
    <submittedName>
        <fullName evidence="2">Uncharacterized protein</fullName>
    </submittedName>
</protein>
<feature type="region of interest" description="Disordered" evidence="1">
    <location>
        <begin position="79"/>
        <end position="117"/>
    </location>
</feature>
<organism evidence="2 3">
    <name type="scientific">Ajellomyces capsulatus (strain H143)</name>
    <name type="common">Darling's disease fungus</name>
    <name type="synonym">Histoplasma capsulatum</name>
    <dbReference type="NCBI Taxonomy" id="544712"/>
    <lineage>
        <taxon>Eukaryota</taxon>
        <taxon>Fungi</taxon>
        <taxon>Dikarya</taxon>
        <taxon>Ascomycota</taxon>
        <taxon>Pezizomycotina</taxon>
        <taxon>Eurotiomycetes</taxon>
        <taxon>Eurotiomycetidae</taxon>
        <taxon>Onygenales</taxon>
        <taxon>Ajellomycetaceae</taxon>
        <taxon>Histoplasma</taxon>
    </lineage>
</organism>
<dbReference type="VEuPathDB" id="FungiDB:HCDG_07730"/>
<gene>
    <name evidence="2" type="ORF">HCDG_07730</name>
</gene>
<evidence type="ECO:0000256" key="1">
    <source>
        <dbReference type="SAM" id="MobiDB-lite"/>
    </source>
</evidence>
<dbReference type="Proteomes" id="UP000002624">
    <property type="component" value="Unassembled WGS sequence"/>
</dbReference>
<dbReference type="EMBL" id="GG692432">
    <property type="protein sequence ID" value="EER37995.1"/>
    <property type="molecule type" value="Genomic_DNA"/>
</dbReference>